<evidence type="ECO:0000313" key="1">
    <source>
        <dbReference type="EMBL" id="OAE32952.1"/>
    </source>
</evidence>
<dbReference type="AlphaFoldDB" id="A0A176WKV7"/>
<comment type="caution">
    <text evidence="1">The sequence shown here is derived from an EMBL/GenBank/DDBJ whole genome shotgun (WGS) entry which is preliminary data.</text>
</comment>
<organism evidence="1 2">
    <name type="scientific">Marchantia polymorpha subsp. ruderalis</name>
    <dbReference type="NCBI Taxonomy" id="1480154"/>
    <lineage>
        <taxon>Eukaryota</taxon>
        <taxon>Viridiplantae</taxon>
        <taxon>Streptophyta</taxon>
        <taxon>Embryophyta</taxon>
        <taxon>Marchantiophyta</taxon>
        <taxon>Marchantiopsida</taxon>
        <taxon>Marchantiidae</taxon>
        <taxon>Marchantiales</taxon>
        <taxon>Marchantiaceae</taxon>
        <taxon>Marchantia</taxon>
    </lineage>
</organism>
<protein>
    <submittedName>
        <fullName evidence="1">Uncharacterized protein</fullName>
    </submittedName>
</protein>
<proteinExistence type="predicted"/>
<name>A0A176WKV7_MARPO</name>
<accession>A0A176WKV7</accession>
<keyword evidence="2" id="KW-1185">Reference proteome</keyword>
<sequence>MAETNPPGLKRALISGIIGQDLARTSQNFCPQRHPASTRSVSSTSTSISMDLHYGDLTELVAGMIVSSDLEAARGEKKAIDQLRTLSQLKRKGIKIVSSTYLAPDDNM</sequence>
<gene>
    <name evidence="1" type="ORF">AXG93_673s1290</name>
</gene>
<reference evidence="1" key="1">
    <citation type="submission" date="2016-03" db="EMBL/GenBank/DDBJ databases">
        <title>Mechanisms controlling the formation of the plant cell surface in tip-growing cells are functionally conserved among land plants.</title>
        <authorList>
            <person name="Honkanen S."/>
            <person name="Jones V.A."/>
            <person name="Morieri G."/>
            <person name="Champion C."/>
            <person name="Hetherington A.J."/>
            <person name="Kelly S."/>
            <person name="Saint-Marcoux D."/>
            <person name="Proust H."/>
            <person name="Prescott H."/>
            <person name="Dolan L."/>
        </authorList>
    </citation>
    <scope>NUCLEOTIDE SEQUENCE [LARGE SCALE GENOMIC DNA]</scope>
    <source>
        <tissue evidence="1">Whole gametophyte</tissue>
    </source>
</reference>
<evidence type="ECO:0000313" key="2">
    <source>
        <dbReference type="Proteomes" id="UP000077202"/>
    </source>
</evidence>
<dbReference type="EMBL" id="LVLJ01000698">
    <property type="protein sequence ID" value="OAE32952.1"/>
    <property type="molecule type" value="Genomic_DNA"/>
</dbReference>
<dbReference type="Proteomes" id="UP000077202">
    <property type="component" value="Unassembled WGS sequence"/>
</dbReference>